<dbReference type="Pfam" id="PF00175">
    <property type="entry name" value="NAD_binding_1"/>
    <property type="match status" value="1"/>
</dbReference>
<keyword evidence="4" id="KW-1185">Reference proteome</keyword>
<gene>
    <name evidence="3" type="ORF">L2A60_06350</name>
</gene>
<dbReference type="InterPro" id="IPR039261">
    <property type="entry name" value="FNR_nucleotide-bd"/>
</dbReference>
<dbReference type="RefSeq" id="WP_235703539.1">
    <property type="nucleotide sequence ID" value="NZ_JAKGBZ010000009.1"/>
</dbReference>
<evidence type="ECO:0000259" key="1">
    <source>
        <dbReference type="PROSITE" id="PS51085"/>
    </source>
</evidence>
<dbReference type="PRINTS" id="PR00410">
    <property type="entry name" value="PHEHYDRXLASE"/>
</dbReference>
<dbReference type="Gene3D" id="3.10.20.30">
    <property type="match status" value="1"/>
</dbReference>
<evidence type="ECO:0000313" key="4">
    <source>
        <dbReference type="Proteomes" id="UP001521209"/>
    </source>
</evidence>
<proteinExistence type="predicted"/>
<dbReference type="Proteomes" id="UP001521209">
    <property type="component" value="Unassembled WGS sequence"/>
</dbReference>
<dbReference type="CDD" id="cd00207">
    <property type="entry name" value="fer2"/>
    <property type="match status" value="1"/>
</dbReference>
<dbReference type="SUPFAM" id="SSF54292">
    <property type="entry name" value="2Fe-2S ferredoxin-like"/>
    <property type="match status" value="1"/>
</dbReference>
<comment type="caution">
    <text evidence="3">The sequence shown here is derived from an EMBL/GenBank/DDBJ whole genome shotgun (WGS) entry which is preliminary data.</text>
</comment>
<dbReference type="InterPro" id="IPR008333">
    <property type="entry name" value="Cbr1-like_FAD-bd_dom"/>
</dbReference>
<dbReference type="Gene3D" id="2.40.30.10">
    <property type="entry name" value="Translation factors"/>
    <property type="match status" value="1"/>
</dbReference>
<dbReference type="InterPro" id="IPR012675">
    <property type="entry name" value="Beta-grasp_dom_sf"/>
</dbReference>
<feature type="domain" description="FAD-binding FR-type" evidence="2">
    <location>
        <begin position="114"/>
        <end position="214"/>
    </location>
</feature>
<dbReference type="InterPro" id="IPR001433">
    <property type="entry name" value="OxRdtase_FAD/NAD-bd"/>
</dbReference>
<dbReference type="PANTHER" id="PTHR47354:SF5">
    <property type="entry name" value="PROTEIN RFBI"/>
    <property type="match status" value="1"/>
</dbReference>
<accession>A0ABS9DU98</accession>
<reference evidence="3 4" key="1">
    <citation type="submission" date="2022-01" db="EMBL/GenBank/DDBJ databases">
        <authorList>
            <person name="Won M."/>
            <person name="Kim S.-J."/>
            <person name="Kwon S.-W."/>
        </authorList>
    </citation>
    <scope>NUCLEOTIDE SEQUENCE [LARGE SCALE GENOMIC DNA]</scope>
    <source>
        <strain evidence="3 4">KCTC 23505</strain>
    </source>
</reference>
<sequence>MALFSRLFGGGAQAPSQVRVLPADIGFAVGPKQTVLQAALDQGYAYPHNCRVGSCGTCKTRLVSGQVRELTDKSYLLSDEEMAAGVILACQSVPKGDLVLENFGLIAGGPRHDVVATEARIAALDRQTGDIMRLTLDLAEPVAYTAGQYAELARGSEPARQFSFIDAPDEGGTRRARFFIRRVPGGELTSWLFDAARPGDRLALRAPFGDFFLRPSTAPILAIAGGSGLGPVLALLEQARRDRVSRDATLMFGVRSEADLYALDAIAALARGWIAQFRFVPVLSAEPDGSGWAGARGFIHAHLGAMEPVALASSHAYLCGPPAMIDAAIPVLNGAGIGRADIRYDAFTDRSVLAAVA</sequence>
<dbReference type="SUPFAM" id="SSF52343">
    <property type="entry name" value="Ferredoxin reductase-like, C-terminal NADP-linked domain"/>
    <property type="match status" value="1"/>
</dbReference>
<dbReference type="PANTHER" id="PTHR47354">
    <property type="entry name" value="NADH OXIDOREDUCTASE HCR"/>
    <property type="match status" value="1"/>
</dbReference>
<dbReference type="EMBL" id="JAKGBZ010000009">
    <property type="protein sequence ID" value="MCF3946303.1"/>
    <property type="molecule type" value="Genomic_DNA"/>
</dbReference>
<dbReference type="InterPro" id="IPR006058">
    <property type="entry name" value="2Fe2S_fd_BS"/>
</dbReference>
<evidence type="ECO:0000313" key="3">
    <source>
        <dbReference type="EMBL" id="MCF3946303.1"/>
    </source>
</evidence>
<feature type="domain" description="2Fe-2S ferredoxin-type" evidence="1">
    <location>
        <begin position="16"/>
        <end position="106"/>
    </location>
</feature>
<dbReference type="InterPro" id="IPR050415">
    <property type="entry name" value="MRET"/>
</dbReference>
<dbReference type="Gene3D" id="3.40.50.80">
    <property type="entry name" value="Nucleotide-binding domain of ferredoxin-NADP reductase (FNR) module"/>
    <property type="match status" value="1"/>
</dbReference>
<dbReference type="SUPFAM" id="SSF63380">
    <property type="entry name" value="Riboflavin synthase domain-like"/>
    <property type="match status" value="1"/>
</dbReference>
<organism evidence="3 4">
    <name type="scientific">Acidiphilium iwatense</name>
    <dbReference type="NCBI Taxonomy" id="768198"/>
    <lineage>
        <taxon>Bacteria</taxon>
        <taxon>Pseudomonadati</taxon>
        <taxon>Pseudomonadota</taxon>
        <taxon>Alphaproteobacteria</taxon>
        <taxon>Acetobacterales</taxon>
        <taxon>Acidocellaceae</taxon>
        <taxon>Acidiphilium</taxon>
    </lineage>
</organism>
<dbReference type="PROSITE" id="PS51085">
    <property type="entry name" value="2FE2S_FER_2"/>
    <property type="match status" value="1"/>
</dbReference>
<dbReference type="PROSITE" id="PS51384">
    <property type="entry name" value="FAD_FR"/>
    <property type="match status" value="1"/>
</dbReference>
<evidence type="ECO:0000259" key="2">
    <source>
        <dbReference type="PROSITE" id="PS51384"/>
    </source>
</evidence>
<dbReference type="InterPro" id="IPR017927">
    <property type="entry name" value="FAD-bd_FR_type"/>
</dbReference>
<protein>
    <submittedName>
        <fullName evidence="3">2Fe-2S iron-sulfur cluster binding domain-containing protein</fullName>
    </submittedName>
</protein>
<dbReference type="Pfam" id="PF00970">
    <property type="entry name" value="FAD_binding_6"/>
    <property type="match status" value="1"/>
</dbReference>
<name>A0ABS9DU98_9PROT</name>
<dbReference type="InterPro" id="IPR001041">
    <property type="entry name" value="2Fe-2S_ferredoxin-type"/>
</dbReference>
<dbReference type="InterPro" id="IPR036010">
    <property type="entry name" value="2Fe-2S_ferredoxin-like_sf"/>
</dbReference>
<dbReference type="InterPro" id="IPR017938">
    <property type="entry name" value="Riboflavin_synthase-like_b-brl"/>
</dbReference>
<dbReference type="Pfam" id="PF00111">
    <property type="entry name" value="Fer2"/>
    <property type="match status" value="1"/>
</dbReference>
<dbReference type="PROSITE" id="PS00197">
    <property type="entry name" value="2FE2S_FER_1"/>
    <property type="match status" value="1"/>
</dbReference>